<sequence>MPRPLMYDMGKLGHNVIMFSAHIEKSLPTNVSYVHLENFYSNMYNTSMRDTLNFFELPIESPTKMDVFRLNIHQIGLHFLLGYRKYFKFNLYLSDYIIGFSPQWKDCLNIVSCFESDESMLPITVHLYIRAWMSQNDLLAHPNIKLFTTHSN</sequence>
<protein>
    <submittedName>
        <fullName evidence="1">Uncharacterized protein</fullName>
    </submittedName>
</protein>
<proteinExistence type="predicted"/>
<accession>A0A182JWK2</accession>
<dbReference type="SUPFAM" id="SSF53756">
    <property type="entry name" value="UDP-Glycosyltransferase/glycogen phosphorylase"/>
    <property type="match status" value="1"/>
</dbReference>
<organism evidence="1 2">
    <name type="scientific">Anopheles christyi</name>
    <dbReference type="NCBI Taxonomy" id="43041"/>
    <lineage>
        <taxon>Eukaryota</taxon>
        <taxon>Metazoa</taxon>
        <taxon>Ecdysozoa</taxon>
        <taxon>Arthropoda</taxon>
        <taxon>Hexapoda</taxon>
        <taxon>Insecta</taxon>
        <taxon>Pterygota</taxon>
        <taxon>Neoptera</taxon>
        <taxon>Endopterygota</taxon>
        <taxon>Diptera</taxon>
        <taxon>Nematocera</taxon>
        <taxon>Culicoidea</taxon>
        <taxon>Culicidae</taxon>
        <taxon>Anophelinae</taxon>
        <taxon>Anopheles</taxon>
    </lineage>
</organism>
<reference evidence="2" key="1">
    <citation type="submission" date="2013-03" db="EMBL/GenBank/DDBJ databases">
        <title>The Genome Sequence of Anopheles christyi ACHKN1017.</title>
        <authorList>
            <consortium name="The Broad Institute Genomics Platform"/>
            <person name="Neafsey D.E."/>
            <person name="Besansky N."/>
            <person name="Walker B."/>
            <person name="Young S.K."/>
            <person name="Zeng Q."/>
            <person name="Gargeya S."/>
            <person name="Fitzgerald M."/>
            <person name="Haas B."/>
            <person name="Abouelleil A."/>
            <person name="Allen A.W."/>
            <person name="Alvarado L."/>
            <person name="Arachchi H.M."/>
            <person name="Berlin A.M."/>
            <person name="Chapman S.B."/>
            <person name="Gainer-Dewar J."/>
            <person name="Goldberg J."/>
            <person name="Griggs A."/>
            <person name="Gujja S."/>
            <person name="Hansen M."/>
            <person name="Howarth C."/>
            <person name="Imamovic A."/>
            <person name="Ireland A."/>
            <person name="Larimer J."/>
            <person name="McCowan C."/>
            <person name="Murphy C."/>
            <person name="Pearson M."/>
            <person name="Poon T.W."/>
            <person name="Priest M."/>
            <person name="Roberts A."/>
            <person name="Saif S."/>
            <person name="Shea T."/>
            <person name="Sisk P."/>
            <person name="Sykes S."/>
            <person name="Wortman J."/>
            <person name="Nusbaum C."/>
            <person name="Birren B."/>
        </authorList>
    </citation>
    <scope>NUCLEOTIDE SEQUENCE [LARGE SCALE GENOMIC DNA]</scope>
    <source>
        <strain evidence="2">ACHKN1017</strain>
    </source>
</reference>
<dbReference type="STRING" id="43041.A0A182JWK2"/>
<dbReference type="EnsemblMetazoa" id="ACHR002884-RA">
    <property type="protein sequence ID" value="ACHR002884-PA"/>
    <property type="gene ID" value="ACHR002884"/>
</dbReference>
<name>A0A182JWK2_9DIPT</name>
<evidence type="ECO:0000313" key="2">
    <source>
        <dbReference type="Proteomes" id="UP000075881"/>
    </source>
</evidence>
<dbReference type="Proteomes" id="UP000075881">
    <property type="component" value="Unassembled WGS sequence"/>
</dbReference>
<dbReference type="AlphaFoldDB" id="A0A182JWK2"/>
<keyword evidence="2" id="KW-1185">Reference proteome</keyword>
<dbReference type="VEuPathDB" id="VectorBase:ACHR002884"/>
<reference evidence="1" key="2">
    <citation type="submission" date="2020-05" db="UniProtKB">
        <authorList>
            <consortium name="EnsemblMetazoa"/>
        </authorList>
    </citation>
    <scope>IDENTIFICATION</scope>
    <source>
        <strain evidence="1">ACHKN1017</strain>
    </source>
</reference>
<evidence type="ECO:0000313" key="1">
    <source>
        <dbReference type="EnsemblMetazoa" id="ACHR002884-PA"/>
    </source>
</evidence>